<dbReference type="EMBL" id="MQMG01000062">
    <property type="protein sequence ID" value="OKO88995.1"/>
    <property type="molecule type" value="Genomic_DNA"/>
</dbReference>
<reference evidence="3" key="2">
    <citation type="submission" date="2017-01" db="EMBL/GenBank/DDBJ databases">
        <title>Genome sequencing and annotation of Geobacillus sp. 1017, a Hydrocarbon-Oxidizing Thermophilic Bacterium Isolated from a Heavy Oil Reservoir (China).</title>
        <authorList>
            <person name="Kadnikov V.V."/>
            <person name="Mardanov A.V."/>
            <person name="Poltaraus A.B."/>
            <person name="Sokolova D.S."/>
            <person name="Semenova E.M."/>
            <person name="Ravin N.V."/>
            <person name="Tourova T.P."/>
            <person name="Nazina T.N."/>
        </authorList>
    </citation>
    <scope>NUCLEOTIDE SEQUENCE [LARGE SCALE GENOMIC DNA]</scope>
    <source>
        <strain evidence="3">1017</strain>
    </source>
</reference>
<gene>
    <name evidence="2" type="ORF">BRO54_3458</name>
</gene>
<keyword evidence="1" id="KW-1133">Transmembrane helix</keyword>
<keyword evidence="1" id="KW-0472">Membrane</keyword>
<dbReference type="Proteomes" id="UP000186030">
    <property type="component" value="Unassembled WGS sequence"/>
</dbReference>
<organism evidence="2 3">
    <name type="scientific">Geobacillus proteiniphilus</name>
    <dbReference type="NCBI Taxonomy" id="860353"/>
    <lineage>
        <taxon>Bacteria</taxon>
        <taxon>Bacillati</taxon>
        <taxon>Bacillota</taxon>
        <taxon>Bacilli</taxon>
        <taxon>Bacillales</taxon>
        <taxon>Anoxybacillaceae</taxon>
        <taxon>Geobacillus</taxon>
    </lineage>
</organism>
<dbReference type="AlphaFoldDB" id="A0A1Q5SMB4"/>
<evidence type="ECO:0000313" key="3">
    <source>
        <dbReference type="Proteomes" id="UP000186030"/>
    </source>
</evidence>
<proteinExistence type="predicted"/>
<protein>
    <submittedName>
        <fullName evidence="2">Uncharacterized protein</fullName>
    </submittedName>
</protein>
<name>A0A1Q5SMB4_9BACL</name>
<sequence>MFFSPSLFLINYYQSINMKKDEYPDYIFWTLYLLVVVCLTVIC</sequence>
<comment type="caution">
    <text evidence="2">The sequence shown here is derived from an EMBL/GenBank/DDBJ whole genome shotgun (WGS) entry which is preliminary data.</text>
</comment>
<keyword evidence="1" id="KW-0812">Transmembrane</keyword>
<evidence type="ECO:0000256" key="1">
    <source>
        <dbReference type="SAM" id="Phobius"/>
    </source>
</evidence>
<accession>A0A1Q5SMB4</accession>
<evidence type="ECO:0000313" key="2">
    <source>
        <dbReference type="EMBL" id="OKO88995.1"/>
    </source>
</evidence>
<reference evidence="2 3" key="1">
    <citation type="submission" date="2016-11" db="EMBL/GenBank/DDBJ databases">
        <authorList>
            <person name="Kadnikov V."/>
            <person name="Nazina T."/>
        </authorList>
    </citation>
    <scope>NUCLEOTIDE SEQUENCE [LARGE SCALE GENOMIC DNA]</scope>
    <source>
        <strain evidence="2 3">1017</strain>
    </source>
</reference>
<feature type="transmembrane region" description="Helical" evidence="1">
    <location>
        <begin position="26"/>
        <end position="42"/>
    </location>
</feature>